<organism evidence="1">
    <name type="scientific">Ananas comosus var. bracteatus</name>
    <name type="common">red pineapple</name>
    <dbReference type="NCBI Taxonomy" id="296719"/>
    <lineage>
        <taxon>Eukaryota</taxon>
        <taxon>Viridiplantae</taxon>
        <taxon>Streptophyta</taxon>
        <taxon>Embryophyta</taxon>
        <taxon>Tracheophyta</taxon>
        <taxon>Spermatophyta</taxon>
        <taxon>Magnoliopsida</taxon>
        <taxon>Liliopsida</taxon>
        <taxon>Poales</taxon>
        <taxon>Bromeliaceae</taxon>
        <taxon>Bromelioideae</taxon>
        <taxon>Ananas</taxon>
    </lineage>
</organism>
<reference evidence="1" key="1">
    <citation type="submission" date="2020-07" db="EMBL/GenBank/DDBJ databases">
        <authorList>
            <person name="Lin J."/>
        </authorList>
    </citation>
    <scope>NUCLEOTIDE SEQUENCE</scope>
</reference>
<proteinExistence type="predicted"/>
<sequence>MSLVFLWRLVDSSVECRDKSESRWRQIDAKRTPCDARAAFSEEIYKIAVFCLLYRYSHQGVPVHFSRLRAGCSRVELGWSFRCRRRAAEPSGIRLLPLHREEAGRGGVFSVLDVALALDSLSSVSARTRRRNVGFRRDLVRWIQDFERNPWSPYLLDLLKGDFELELDTLVFPVDLGIFGDLLAAGV</sequence>
<gene>
    <name evidence="1" type="ORF">CB5_LOCUS20298</name>
</gene>
<dbReference type="AlphaFoldDB" id="A0A6V7Q2F7"/>
<dbReference type="EMBL" id="LR862131">
    <property type="protein sequence ID" value="CAD1837087.1"/>
    <property type="molecule type" value="Genomic_DNA"/>
</dbReference>
<accession>A0A6V7Q2F7</accession>
<name>A0A6V7Q2F7_ANACO</name>
<protein>
    <submittedName>
        <fullName evidence="1">Uncharacterized protein</fullName>
    </submittedName>
</protein>
<evidence type="ECO:0000313" key="1">
    <source>
        <dbReference type="EMBL" id="CAD1837087.1"/>
    </source>
</evidence>